<protein>
    <submittedName>
        <fullName evidence="2">Uncharacterized protein</fullName>
    </submittedName>
</protein>
<dbReference type="EMBL" id="BARW01027431">
    <property type="protein sequence ID" value="GAJ15527.1"/>
    <property type="molecule type" value="Genomic_DNA"/>
</dbReference>
<evidence type="ECO:0000256" key="1">
    <source>
        <dbReference type="SAM" id="MobiDB-lite"/>
    </source>
</evidence>
<comment type="caution">
    <text evidence="2">The sequence shown here is derived from an EMBL/GenBank/DDBJ whole genome shotgun (WGS) entry which is preliminary data.</text>
</comment>
<evidence type="ECO:0000313" key="2">
    <source>
        <dbReference type="EMBL" id="GAJ15527.1"/>
    </source>
</evidence>
<reference evidence="2" key="1">
    <citation type="journal article" date="2014" name="Front. Microbiol.">
        <title>High frequency of phylogenetically diverse reductive dehalogenase-homologous genes in deep subseafloor sedimentary metagenomes.</title>
        <authorList>
            <person name="Kawai M."/>
            <person name="Futagami T."/>
            <person name="Toyoda A."/>
            <person name="Takaki Y."/>
            <person name="Nishi S."/>
            <person name="Hori S."/>
            <person name="Arai W."/>
            <person name="Tsubouchi T."/>
            <person name="Morono Y."/>
            <person name="Uchiyama I."/>
            <person name="Ito T."/>
            <person name="Fujiyama A."/>
            <person name="Inagaki F."/>
            <person name="Takami H."/>
        </authorList>
    </citation>
    <scope>NUCLEOTIDE SEQUENCE</scope>
    <source>
        <strain evidence="2">Expedition CK06-06</strain>
    </source>
</reference>
<feature type="region of interest" description="Disordered" evidence="1">
    <location>
        <begin position="221"/>
        <end position="241"/>
    </location>
</feature>
<gene>
    <name evidence="2" type="ORF">S12H4_44513</name>
</gene>
<sequence>YRDLKSNKRFMVVSGLPMVKPDGQKIEVGWKKRGNRYVSKANLFSAIVEGKQVKLTCLSDQPDGTEKDEQVTWRPQLFLDGSEIVNGEQPTLLPTDPVNENYHDNVLEWIYGTVCKRRIRIIEGRFRERWLFESNPRSSVRIKHSFTGSLKLRLGYAQDAEGNPLQVTVIGDEELVEASEFDKAIYPAEIGAEDTFYPDAEPETSSVDGHVEQGGVDNASWATVHDGAGNGSTDTESFNRVRITNGGSSGYWDIRR</sequence>
<proteinExistence type="predicted"/>
<dbReference type="AlphaFoldDB" id="X1VDF4"/>
<organism evidence="2">
    <name type="scientific">marine sediment metagenome</name>
    <dbReference type="NCBI Taxonomy" id="412755"/>
    <lineage>
        <taxon>unclassified sequences</taxon>
        <taxon>metagenomes</taxon>
        <taxon>ecological metagenomes</taxon>
    </lineage>
</organism>
<feature type="non-terminal residue" evidence="2">
    <location>
        <position position="256"/>
    </location>
</feature>
<name>X1VDF4_9ZZZZ</name>
<accession>X1VDF4</accession>
<feature type="non-terminal residue" evidence="2">
    <location>
        <position position="1"/>
    </location>
</feature>